<dbReference type="Pfam" id="PF23141">
    <property type="entry name" value="Ig_NOMO"/>
    <property type="match status" value="1"/>
</dbReference>
<dbReference type="InterPro" id="IPR056190">
    <property type="entry name" value="NOMO_5th"/>
</dbReference>
<dbReference type="InterPro" id="IPR056187">
    <property type="entry name" value="NOMO_8th"/>
</dbReference>
<feature type="domain" description="NOMO seventh transthyretin-like" evidence="12">
    <location>
        <begin position="632"/>
        <end position="677"/>
    </location>
</feature>
<dbReference type="GO" id="GO:0005789">
    <property type="term" value="C:endoplasmic reticulum membrane"/>
    <property type="evidence" value="ECO:0007669"/>
    <property type="project" value="UniProtKB-SubCell"/>
</dbReference>
<dbReference type="InterPro" id="IPR013784">
    <property type="entry name" value="Carb-bd-like_fold"/>
</dbReference>
<dbReference type="Proteomes" id="UP000251960">
    <property type="component" value="Chromosome 8"/>
</dbReference>
<keyword evidence="2" id="KW-0812">Transmembrane</keyword>
<evidence type="ECO:0000259" key="10">
    <source>
        <dbReference type="Pfam" id="PF22902"/>
    </source>
</evidence>
<dbReference type="PANTHER" id="PTHR23303">
    <property type="entry name" value="CARBOXYPEPTIDASE REGULATORY REGION-CONTAINING"/>
    <property type="match status" value="1"/>
</dbReference>
<dbReference type="AlphaFoldDB" id="A0A3L6DTB2"/>
<dbReference type="GO" id="GO:0030246">
    <property type="term" value="F:carbohydrate binding"/>
    <property type="evidence" value="ECO:0007669"/>
    <property type="project" value="InterPro"/>
</dbReference>
<evidence type="ECO:0000256" key="7">
    <source>
        <dbReference type="SAM" id="MobiDB-lite"/>
    </source>
</evidence>
<feature type="domain" description="NOMO second beta-sandwich" evidence="11">
    <location>
        <begin position="127"/>
        <end position="221"/>
    </location>
</feature>
<feature type="signal peptide" evidence="8">
    <location>
        <begin position="1"/>
        <end position="22"/>
    </location>
</feature>
<feature type="region of interest" description="Disordered" evidence="7">
    <location>
        <begin position="1190"/>
        <end position="1209"/>
    </location>
</feature>
<feature type="chain" id="PRO_5018329551" evidence="8">
    <location>
        <begin position="23"/>
        <end position="1209"/>
    </location>
</feature>
<dbReference type="Pfam" id="PF22902">
    <property type="entry name" value="NOMO1-like_9th"/>
    <property type="match status" value="1"/>
</dbReference>
<reference evidence="17" key="1">
    <citation type="journal article" date="2018" name="Nat. Genet.">
        <title>Extensive intraspecific gene order and gene structural variations between Mo17 and other maize genomes.</title>
        <authorList>
            <person name="Sun S."/>
            <person name="Zhou Y."/>
            <person name="Chen J."/>
            <person name="Shi J."/>
            <person name="Zhao H."/>
            <person name="Zhao H."/>
            <person name="Song W."/>
            <person name="Zhang M."/>
            <person name="Cui Y."/>
            <person name="Dong X."/>
            <person name="Liu H."/>
            <person name="Ma X."/>
            <person name="Jiao Y."/>
            <person name="Wang B."/>
            <person name="Wei X."/>
            <person name="Stein J.C."/>
            <person name="Glaubitz J.C."/>
            <person name="Lu F."/>
            <person name="Yu G."/>
            <person name="Liang C."/>
            <person name="Fengler K."/>
            <person name="Li B."/>
            <person name="Rafalski A."/>
            <person name="Schnable P.S."/>
            <person name="Ware D.H."/>
            <person name="Buckler E.S."/>
            <person name="Lai J."/>
        </authorList>
    </citation>
    <scope>NUCLEOTIDE SEQUENCE [LARGE SCALE GENOMIC DNA]</scope>
    <source>
        <tissue evidence="17">Seedling</tissue>
    </source>
</reference>
<comment type="caution">
    <text evidence="17">The sequence shown here is derived from an EMBL/GenBank/DDBJ whole genome shotgun (WGS) entry which is preliminary data.</text>
</comment>
<dbReference type="InterPro" id="IPR055074">
    <property type="entry name" value="NOMO1-3_2nd"/>
</dbReference>
<accession>A0A3L6DTB2</accession>
<dbReference type="SUPFAM" id="SSF49452">
    <property type="entry name" value="Starch-binding domain-like"/>
    <property type="match status" value="2"/>
</dbReference>
<evidence type="ECO:0000256" key="5">
    <source>
        <dbReference type="ARBA" id="ARBA00022989"/>
    </source>
</evidence>
<evidence type="ECO:0000259" key="15">
    <source>
        <dbReference type="Pfam" id="PF23660"/>
    </source>
</evidence>
<feature type="domain" description="NOMO third transthyretin-like" evidence="13">
    <location>
        <begin position="266"/>
        <end position="326"/>
    </location>
</feature>
<dbReference type="SUPFAM" id="SSF117074">
    <property type="entry name" value="Hypothetical protein PA1324"/>
    <property type="match status" value="1"/>
</dbReference>
<keyword evidence="5" id="KW-1133">Transmembrane helix</keyword>
<evidence type="ECO:0000259" key="13">
    <source>
        <dbReference type="Pfam" id="PF23193"/>
    </source>
</evidence>
<feature type="domain" description="NOMO-like ninth beta-sandwich" evidence="10">
    <location>
        <begin position="786"/>
        <end position="857"/>
    </location>
</feature>
<dbReference type="FunFam" id="2.60.40.10:FF:001746">
    <property type="entry name" value="Carbohydrate-binding-like fold"/>
    <property type="match status" value="1"/>
</dbReference>
<evidence type="ECO:0000256" key="8">
    <source>
        <dbReference type="SAM" id="SignalP"/>
    </source>
</evidence>
<dbReference type="Gene3D" id="2.60.40.10">
    <property type="entry name" value="Immunoglobulins"/>
    <property type="match status" value="1"/>
</dbReference>
<evidence type="ECO:0000259" key="9">
    <source>
        <dbReference type="Pfam" id="PF22898"/>
    </source>
</evidence>
<evidence type="ECO:0000256" key="3">
    <source>
        <dbReference type="ARBA" id="ARBA00022729"/>
    </source>
</evidence>
<evidence type="ECO:0000256" key="4">
    <source>
        <dbReference type="ARBA" id="ARBA00022824"/>
    </source>
</evidence>
<evidence type="ECO:0000256" key="2">
    <source>
        <dbReference type="ARBA" id="ARBA00022692"/>
    </source>
</evidence>
<dbReference type="InterPro" id="IPR051417">
    <property type="entry name" value="SDr/BOS_complex"/>
</dbReference>
<feature type="domain" description="NOMO fifth transthyretin-like" evidence="14">
    <location>
        <begin position="459"/>
        <end position="541"/>
    </location>
</feature>
<evidence type="ECO:0000256" key="1">
    <source>
        <dbReference type="ARBA" id="ARBA00004115"/>
    </source>
</evidence>
<protein>
    <submittedName>
        <fullName evidence="17">Nodal modulator 1</fullName>
    </submittedName>
</protein>
<name>A0A3L6DTB2_MAIZE</name>
<dbReference type="Pfam" id="PF22904">
    <property type="entry name" value="NOMO1-like_2nd"/>
    <property type="match status" value="1"/>
</dbReference>
<organism evidence="17">
    <name type="scientific">Zea mays</name>
    <name type="common">Maize</name>
    <dbReference type="NCBI Taxonomy" id="4577"/>
    <lineage>
        <taxon>Eukaryota</taxon>
        <taxon>Viridiplantae</taxon>
        <taxon>Streptophyta</taxon>
        <taxon>Embryophyta</taxon>
        <taxon>Tracheophyta</taxon>
        <taxon>Spermatophyta</taxon>
        <taxon>Magnoliopsida</taxon>
        <taxon>Liliopsida</taxon>
        <taxon>Poales</taxon>
        <taxon>Poaceae</taxon>
        <taxon>PACMAD clade</taxon>
        <taxon>Panicoideae</taxon>
        <taxon>Andropogonodae</taxon>
        <taxon>Andropogoneae</taxon>
        <taxon>Tripsacinae</taxon>
        <taxon>Zea</taxon>
    </lineage>
</organism>
<dbReference type="InterPro" id="IPR055075">
    <property type="entry name" value="NOMO-like_N"/>
</dbReference>
<evidence type="ECO:0000259" key="12">
    <source>
        <dbReference type="Pfam" id="PF23141"/>
    </source>
</evidence>
<evidence type="ECO:0000259" key="16">
    <source>
        <dbReference type="Pfam" id="PF23662"/>
    </source>
</evidence>
<dbReference type="Pfam" id="PF23194">
    <property type="entry name" value="NOMO_5th"/>
    <property type="match status" value="1"/>
</dbReference>
<dbReference type="InterPro" id="IPR055073">
    <property type="entry name" value="NOMO1-like_9th"/>
</dbReference>
<feature type="domain" description="NOMO-like N-terminal beta-sandwich" evidence="9">
    <location>
        <begin position="56"/>
        <end position="125"/>
    </location>
</feature>
<proteinExistence type="predicted"/>
<dbReference type="EMBL" id="NCVQ01000009">
    <property type="protein sequence ID" value="PWZ11087.1"/>
    <property type="molecule type" value="Genomic_DNA"/>
</dbReference>
<dbReference type="Pfam" id="PF13620">
    <property type="entry name" value="CarboxypepD_reg"/>
    <property type="match status" value="1"/>
</dbReference>
<comment type="subcellular location">
    <subcellularLocation>
        <location evidence="1">Endoplasmic reticulum membrane</location>
        <topology evidence="1">Single-pass type I membrane protein</topology>
    </subcellularLocation>
</comment>
<feature type="domain" description="DUF7152" evidence="16">
    <location>
        <begin position="1049"/>
        <end position="1148"/>
    </location>
</feature>
<gene>
    <name evidence="17" type="primary">Nomo1</name>
    <name evidence="17" type="ORF">Zm00014a_014265</name>
</gene>
<dbReference type="InterPro" id="IPR013783">
    <property type="entry name" value="Ig-like_fold"/>
</dbReference>
<keyword evidence="6" id="KW-0472">Membrane</keyword>
<dbReference type="InterPro" id="IPR056189">
    <property type="entry name" value="NOMO_3rd"/>
</dbReference>
<keyword evidence="3 8" id="KW-0732">Signal</keyword>
<dbReference type="Pfam" id="PF23660">
    <property type="entry name" value="NOMO_8th"/>
    <property type="match status" value="1"/>
</dbReference>
<dbReference type="Pfam" id="PF22898">
    <property type="entry name" value="NOMO1-like_1st"/>
    <property type="match status" value="1"/>
</dbReference>
<keyword evidence="4" id="KW-0256">Endoplasmic reticulum</keyword>
<evidence type="ECO:0000313" key="17">
    <source>
        <dbReference type="EMBL" id="PWZ11087.1"/>
    </source>
</evidence>
<feature type="domain" description="NOMO eighth prealbumin-like" evidence="15">
    <location>
        <begin position="679"/>
        <end position="784"/>
    </location>
</feature>
<dbReference type="InterPro" id="IPR056319">
    <property type="entry name" value="NOMO_7th"/>
</dbReference>
<evidence type="ECO:0000256" key="6">
    <source>
        <dbReference type="ARBA" id="ARBA00023136"/>
    </source>
</evidence>
<dbReference type="Pfam" id="PF23193">
    <property type="entry name" value="NOMO_3rd"/>
    <property type="match status" value="1"/>
</dbReference>
<dbReference type="ExpressionAtlas" id="A0A3L6DTB2">
    <property type="expression patterns" value="baseline and differential"/>
</dbReference>
<dbReference type="Pfam" id="PF23662">
    <property type="entry name" value="DUF7152"/>
    <property type="match status" value="1"/>
</dbReference>
<sequence length="1209" mass="132778">MDPRRLPILLSLLLAFFSAVVASDEIHGCGGVVEVDVPHVALSPCTASSGLAKSRKASDSKLDYSDITVELCTVDGLVKESTQCAPNGYYFIPVYDKTIRLLVIVIKVPVIIDHNGCNGNADINFQFTGFMISGKVVGAIGGKSCSKRGGPAGVKIELMTDSDELIASALTSSSGEYSFTNIIPGRYILRASHPDYEIELRGSPEIDLRFGNAVADDVFFVSGYDIYGTVVAQGNPIVGVHLYLYSNDVTKVPCPQGFSDAPREGALCHAISGADGKFTFRSLPCGSYELLPYYKGENTIFDISPSSLSVSVEHSHLTIPQKFQVTGFSVGGRVIDGYGAGVESANVIVDGQLRAITDSLGYYRLDQKFAYKNMGYNFAYGNTGYTMWSEQWVGNNVKTEYTVFEYESDWLLALEAIQVTSKKYTITAEKDHYKFNRLEDFMILPNLASIDDIRSVRYDVCGIVRTVTLNSKAMVTLTHGPENVKPQRKLVGENGHFCFEVPAGEYQLSALPVDSERSSSLMFSPGSISVNVNSPLLDLEFSQSQVNVHGKVSCKEQCSQNILVSLVRLAGGVEQEKKTTTLEQDNVNFVFKKVFPGKYRVEVKNSLPEGLAKDDWCWDQSILNIDVGTDDKGSQRICVETSGQHEIHLTNPCISFGTSSVLFDTANLMPIHINAKKYLVKGEIHVDMSSIQENIDSKDIVVDILKSDGSFIEKISTSLVLGKDNQNDFTAFEYSIWADLGEDFIFVPHDSSIGRNKVLFYPARQQYSVSMNGCQDTVPLITARTGLYLEGSVLPATSDVDIKILAAGKSNYAHLNKGDVATEAKTDSEGSFFAGPLYDDIVYKVEASKDGYHLKQTGPYTFSCQKLGQILVRIYGENSELLPLVLLSLSGEKGYRNNSISSSGGTFTFDNLFPGSFYLRPLLKEYKFNPSAVAIDLNSGESREAEFRATRVAYSAMGSVTLLTGQPKEGVFVEARSESTGFYEEATTDSFGRFRLRGLVPGSTYSIRVAAKDNLQFAAVERASPEYLSVNVGHEDMTGIDFVVFERPEVTILSGHVEGDGIDTLHPHLSVEIRSATDSSRVEAVLPLPLSYYFEVRDLPKGKHLVQLRSGLPSHTHRFESELVEVDLEKDPQIHVGPLKYKTEERHQKQELTPAPVFPLIVGVSVVALVISMPRLNDLYQSAVGMTSLGSGMAPTKKEPRKNILRKRV</sequence>
<dbReference type="InterPro" id="IPR055576">
    <property type="entry name" value="DUF7152"/>
</dbReference>
<dbReference type="PANTHER" id="PTHR23303:SF14">
    <property type="entry name" value="BOS COMPLEX SUBUNIT NOMO1-RELATED"/>
    <property type="match status" value="1"/>
</dbReference>
<dbReference type="SUPFAM" id="SSF49478">
    <property type="entry name" value="Cna protein B-type domain"/>
    <property type="match status" value="1"/>
</dbReference>
<evidence type="ECO:0000259" key="14">
    <source>
        <dbReference type="Pfam" id="PF23194"/>
    </source>
</evidence>
<evidence type="ECO:0000259" key="11">
    <source>
        <dbReference type="Pfam" id="PF22904"/>
    </source>
</evidence>